<protein>
    <submittedName>
        <fullName evidence="2">Uncharacterized protein</fullName>
    </submittedName>
</protein>
<reference evidence="2 3" key="1">
    <citation type="submission" date="2016-02" db="EMBL/GenBank/DDBJ databases">
        <title>Genome analysis of coral dinoflagellate symbionts highlights evolutionary adaptations to a symbiotic lifestyle.</title>
        <authorList>
            <person name="Aranda M."/>
            <person name="Li Y."/>
            <person name="Liew Y.J."/>
            <person name="Baumgarten S."/>
            <person name="Simakov O."/>
            <person name="Wilson M."/>
            <person name="Piel J."/>
            <person name="Ashoor H."/>
            <person name="Bougouffa S."/>
            <person name="Bajic V.B."/>
            <person name="Ryu T."/>
            <person name="Ravasi T."/>
            <person name="Bayer T."/>
            <person name="Micklem G."/>
            <person name="Kim H."/>
            <person name="Bhak J."/>
            <person name="Lajeunesse T.C."/>
            <person name="Voolstra C.R."/>
        </authorList>
    </citation>
    <scope>NUCLEOTIDE SEQUENCE [LARGE SCALE GENOMIC DNA]</scope>
    <source>
        <strain evidence="2 3">CCMP2467</strain>
    </source>
</reference>
<dbReference type="SUPFAM" id="SSF56349">
    <property type="entry name" value="DNA breaking-rejoining enzymes"/>
    <property type="match status" value="1"/>
</dbReference>
<proteinExistence type="predicted"/>
<feature type="compositionally biased region" description="Basic and acidic residues" evidence="1">
    <location>
        <begin position="685"/>
        <end position="694"/>
    </location>
</feature>
<dbReference type="PROSITE" id="PS00177">
    <property type="entry name" value="TOPOISOMERASE_II"/>
    <property type="match status" value="1"/>
</dbReference>
<dbReference type="EMBL" id="LSRX01002979">
    <property type="protein sequence ID" value="OLP74955.1"/>
    <property type="molecule type" value="Genomic_DNA"/>
</dbReference>
<feature type="region of interest" description="Disordered" evidence="1">
    <location>
        <begin position="680"/>
        <end position="705"/>
    </location>
</feature>
<gene>
    <name evidence="2" type="ORF">AK812_SmicGene45344</name>
</gene>
<sequence>MSGAENSVDRLVLQFSGLRITIEQGEASASAREPSPTGSFILVEGDSAGSQTETGPLARGSQASPSRAGSSPDEAFLDATTLAALGALELGPLARFARGLASVGDWSPAARVARAYRAGLSAKSVLEGRTDYQASSLPVPTRNRIYVVLRCRAEPEGFVTDNFRTFLGRVPKDQVGRLEKFAVCHAFASRSEASAFIEDIEALMDGAPPERPLPMYYFLDNPDNPTMRITAFIVRLRAGGFMVAMPGTDEVGELLSNLSETGDPAAPLLFTPLQVACETPRRRALGEITLHFVDIPWAWLGFLRSGAALRGSTLELVCIKVDGVTARPNSDGARAAADLWVATAIEDPELQDSGSLPKKKGNDEEQADAGELSRLRARLHALEMAAGSGPLAGGGISSLAGRATGSQTRRGARDLFPADRETALTEADLRALRAAAGPAPLRLAQHERAPRPALTREADDTLAELEAGVSAEEFPGGSSGDAVLQRLLLVQTQMLAKLSAGKPKSPLEAALVSGGAKDDGNLSAKGSAARDAFVRILKDSQLVADQIRRLAAEELGEDAANPPPSLMRTFVEKRSPVGELRTLALVSTFAAHGWEHARTTENVDLEAWCARLLMFTDQCAMESGRTQLGWLLTGLPDPSWGTLVRRRQGLRPFSRLCPSLWLSGNVAFLKEMEWLSTRMSAATDQGREPPKDAAETEEQPSGRPPRFFEPCWGEALSGAGGAEKAMSGLSLCLWRVGRPMQNANLARGCGQLPPMPLVHASRSELLRLAGKWDQFKATLPSSAHVMRVCCDDLSEMYYTFHVPEKRAKRNCLGMVFSPSELCGFNAYDPSRHYGPCYIALGALAMGDCGAVEYAQQSHFNVLSSLGNCMRPNEFVAYRRAFPRSSCLEFLSIDDHMTAQVCSRMQLKLHRPLRDTAIFECSDAAYPAVGLVSHPGKRKRNTTSGVFLGAELDGIEGIVSAPRHRIGVLMKVTSLIARRACASASLLASVLGLWVHALLFRRPVFSVLSQVFVDARRVPANEVFTLHRDTVNELFALCALAPLLQADLRVTYPGALYTMDASPTGAGLCSAVLPPHVVQELWRHSEQKGFYTRLLDPAAALLCDLGLSSDAGSAFVEGLTSPSVSPFDPEPLPLRAPRCGDTFFLCLFCESGNWASSFSRAGLVDFSVAEPWLSGLPFSALGDVPTFRRLCVLACSGRVHDWHVGPSWDVSGRSEADPCGFHSGFCDLPAVASWARRLGFLLCLAASAGSYVSLVQPPTSTLFRLHCFRGFVSYGAALTKLHLCAFGSPCCQAVDFLHNKPWLCKLGGSRCGCSSDSSAARFPAVGRFTAASSCAFTSLCRPSAAVLFGREPVCGERVADFCSLLPLPLVAQAASGSSLAATGYSELRYKFKGPGHINVLEARAYKTWLKEPPASSGFKVVAPLAVVRGRWLRLLLLLAGDVERNPGPFHDGAPRGALDLQGGFASSTRHKMDKALSAFQVWLRGSFGLELEAVLSSVSSTALALRAFGLYLYSSGQPRYLLVYAITSVQDSHPQFRSQLAPAWQVDRKWQQAEPGECRPVISQPIVQASVALALCWGWHDWACLTLIGFLCMLHPAEMLCLTRQDLVFPEDALSPDPVAYVHIRSPKTHRFARRQHSRLEDPLVLRMLQALYLDLPLASRLFRGSMHTYRRQWNSVMSRLGVPHRLSERGATPGVLRGSGATFLYLETEDLPLVAWNVAKAKDDGDGKSDSAAFAFASTS</sequence>
<evidence type="ECO:0000256" key="1">
    <source>
        <dbReference type="SAM" id="MobiDB-lite"/>
    </source>
</evidence>
<dbReference type="GO" id="GO:0003918">
    <property type="term" value="F:DNA topoisomerase type II (double strand cut, ATP-hydrolyzing) activity"/>
    <property type="evidence" value="ECO:0007669"/>
    <property type="project" value="InterPro"/>
</dbReference>
<dbReference type="InterPro" id="IPR011010">
    <property type="entry name" value="DNA_brk_join_enz"/>
</dbReference>
<dbReference type="InterPro" id="IPR018522">
    <property type="entry name" value="TopoIIA_CS"/>
</dbReference>
<evidence type="ECO:0000313" key="2">
    <source>
        <dbReference type="EMBL" id="OLP74955.1"/>
    </source>
</evidence>
<dbReference type="GO" id="GO:0006265">
    <property type="term" value="P:DNA topological change"/>
    <property type="evidence" value="ECO:0007669"/>
    <property type="project" value="InterPro"/>
</dbReference>
<organism evidence="2 3">
    <name type="scientific">Symbiodinium microadriaticum</name>
    <name type="common">Dinoflagellate</name>
    <name type="synonym">Zooxanthella microadriatica</name>
    <dbReference type="NCBI Taxonomy" id="2951"/>
    <lineage>
        <taxon>Eukaryota</taxon>
        <taxon>Sar</taxon>
        <taxon>Alveolata</taxon>
        <taxon>Dinophyceae</taxon>
        <taxon>Suessiales</taxon>
        <taxon>Symbiodiniaceae</taxon>
        <taxon>Symbiodinium</taxon>
    </lineage>
</organism>
<dbReference type="GO" id="GO:0003677">
    <property type="term" value="F:DNA binding"/>
    <property type="evidence" value="ECO:0007669"/>
    <property type="project" value="InterPro"/>
</dbReference>
<dbReference type="OrthoDB" id="417009at2759"/>
<comment type="caution">
    <text evidence="2">The sequence shown here is derived from an EMBL/GenBank/DDBJ whole genome shotgun (WGS) entry which is preliminary data.</text>
</comment>
<feature type="region of interest" description="Disordered" evidence="1">
    <location>
        <begin position="350"/>
        <end position="369"/>
    </location>
</feature>
<dbReference type="Proteomes" id="UP000186817">
    <property type="component" value="Unassembled WGS sequence"/>
</dbReference>
<dbReference type="GO" id="GO:0005524">
    <property type="term" value="F:ATP binding"/>
    <property type="evidence" value="ECO:0007669"/>
    <property type="project" value="InterPro"/>
</dbReference>
<accession>A0A1Q9BWB7</accession>
<evidence type="ECO:0000313" key="3">
    <source>
        <dbReference type="Proteomes" id="UP000186817"/>
    </source>
</evidence>
<name>A0A1Q9BWB7_SYMMI</name>
<feature type="region of interest" description="Disordered" evidence="1">
    <location>
        <begin position="24"/>
        <end position="73"/>
    </location>
</feature>
<feature type="non-terminal residue" evidence="2">
    <location>
        <position position="1740"/>
    </location>
</feature>
<keyword evidence="3" id="KW-1185">Reference proteome</keyword>